<dbReference type="SUPFAM" id="SSF54189">
    <property type="entry name" value="Ribosomal proteins S24e, L23 and L15e"/>
    <property type="match status" value="1"/>
</dbReference>
<comment type="function">
    <text evidence="4">One of the early assembly proteins it binds 23S rRNA. One of the proteins that surrounds the polypeptide exit tunnel on the outside of the ribosome. Forms the main docking site for trigger factor binding to the ribosome.</text>
</comment>
<evidence type="ECO:0000256" key="5">
    <source>
        <dbReference type="SAM" id="MobiDB-lite"/>
    </source>
</evidence>
<accession>A0A1F5GW06</accession>
<evidence type="ECO:0000313" key="6">
    <source>
        <dbReference type="EMBL" id="OGD96073.1"/>
    </source>
</evidence>
<dbReference type="AlphaFoldDB" id="A0A1F5GW06"/>
<feature type="compositionally biased region" description="Basic and acidic residues" evidence="5">
    <location>
        <begin position="106"/>
        <end position="116"/>
    </location>
</feature>
<evidence type="ECO:0000256" key="3">
    <source>
        <dbReference type="ARBA" id="ARBA00023274"/>
    </source>
</evidence>
<organism evidence="6 7">
    <name type="scientific">Candidatus Curtissbacteria bacterium RIFCSPLOWO2_01_FULL_37_9</name>
    <dbReference type="NCBI Taxonomy" id="1797724"/>
    <lineage>
        <taxon>Bacteria</taxon>
        <taxon>Candidatus Curtissiibacteriota</taxon>
    </lineage>
</organism>
<dbReference type="EMBL" id="MFBN01000001">
    <property type="protein sequence ID" value="OGD96073.1"/>
    <property type="molecule type" value="Genomic_DNA"/>
</dbReference>
<gene>
    <name evidence="4" type="primary">rplW</name>
    <name evidence="6" type="ORF">A3A48_03585</name>
</gene>
<dbReference type="InterPro" id="IPR012677">
    <property type="entry name" value="Nucleotide-bd_a/b_plait_sf"/>
</dbReference>
<protein>
    <recommendedName>
        <fullName evidence="4">Large ribosomal subunit protein uL23</fullName>
    </recommendedName>
</protein>
<dbReference type="GO" id="GO:0005840">
    <property type="term" value="C:ribosome"/>
    <property type="evidence" value="ECO:0007669"/>
    <property type="project" value="UniProtKB-KW"/>
</dbReference>
<keyword evidence="4" id="KW-0699">rRNA-binding</keyword>
<evidence type="ECO:0000313" key="7">
    <source>
        <dbReference type="Proteomes" id="UP000178336"/>
    </source>
</evidence>
<comment type="caution">
    <text evidence="6">The sequence shown here is derived from an EMBL/GenBank/DDBJ whole genome shotgun (WGS) entry which is preliminary data.</text>
</comment>
<feature type="region of interest" description="Disordered" evidence="5">
    <location>
        <begin position="94"/>
        <end position="116"/>
    </location>
</feature>
<dbReference type="InterPro" id="IPR013025">
    <property type="entry name" value="Ribosomal_uL23-like"/>
</dbReference>
<keyword evidence="2 4" id="KW-0689">Ribosomal protein</keyword>
<proteinExistence type="inferred from homology"/>
<keyword evidence="3 4" id="KW-0687">Ribonucleoprotein</keyword>
<dbReference type="STRING" id="1797724.A3A48_03585"/>
<name>A0A1F5GW06_9BACT</name>
<dbReference type="HAMAP" id="MF_01369_B">
    <property type="entry name" value="Ribosomal_uL23_B"/>
    <property type="match status" value="1"/>
</dbReference>
<comment type="subunit">
    <text evidence="4">Part of the 50S ribosomal subunit. Contacts protein L29, and trigger factor when it is bound to the ribosome.</text>
</comment>
<comment type="similarity">
    <text evidence="1 4">Belongs to the universal ribosomal protein uL23 family.</text>
</comment>
<sequence length="116" mass="13105">MKKINSIKEAVLSEKAYKLMEKGVYVFLIDRQMKKNEIAKIINAQFAVDVTKVNIINFKPRKKRVTGTRKFTSISGGKKAIVWLSPGQTIEMLSSKGSKSKKAKKIKETATNKKED</sequence>
<dbReference type="GO" id="GO:0019843">
    <property type="term" value="F:rRNA binding"/>
    <property type="evidence" value="ECO:0007669"/>
    <property type="project" value="UniProtKB-UniRule"/>
</dbReference>
<dbReference type="Proteomes" id="UP000178336">
    <property type="component" value="Unassembled WGS sequence"/>
</dbReference>
<reference evidence="6 7" key="1">
    <citation type="journal article" date="2016" name="Nat. Commun.">
        <title>Thousands of microbial genomes shed light on interconnected biogeochemical processes in an aquifer system.</title>
        <authorList>
            <person name="Anantharaman K."/>
            <person name="Brown C.T."/>
            <person name="Hug L.A."/>
            <person name="Sharon I."/>
            <person name="Castelle C.J."/>
            <person name="Probst A.J."/>
            <person name="Thomas B.C."/>
            <person name="Singh A."/>
            <person name="Wilkins M.J."/>
            <person name="Karaoz U."/>
            <person name="Brodie E.L."/>
            <person name="Williams K.H."/>
            <person name="Hubbard S.S."/>
            <person name="Banfield J.F."/>
        </authorList>
    </citation>
    <scope>NUCLEOTIDE SEQUENCE [LARGE SCALE GENOMIC DNA]</scope>
</reference>
<dbReference type="GO" id="GO:0003735">
    <property type="term" value="F:structural constituent of ribosome"/>
    <property type="evidence" value="ECO:0007669"/>
    <property type="project" value="InterPro"/>
</dbReference>
<dbReference type="Gene3D" id="3.30.70.330">
    <property type="match status" value="1"/>
</dbReference>
<dbReference type="InterPro" id="IPR012678">
    <property type="entry name" value="Ribosomal_uL23/eL15/eS24_sf"/>
</dbReference>
<evidence type="ECO:0000256" key="1">
    <source>
        <dbReference type="ARBA" id="ARBA00006700"/>
    </source>
</evidence>
<dbReference type="Pfam" id="PF00276">
    <property type="entry name" value="Ribosomal_L23"/>
    <property type="match status" value="1"/>
</dbReference>
<dbReference type="GO" id="GO:0006412">
    <property type="term" value="P:translation"/>
    <property type="evidence" value="ECO:0007669"/>
    <property type="project" value="UniProtKB-UniRule"/>
</dbReference>
<evidence type="ECO:0000256" key="2">
    <source>
        <dbReference type="ARBA" id="ARBA00022980"/>
    </source>
</evidence>
<keyword evidence="4" id="KW-0694">RNA-binding</keyword>
<dbReference type="GO" id="GO:1990904">
    <property type="term" value="C:ribonucleoprotein complex"/>
    <property type="evidence" value="ECO:0007669"/>
    <property type="project" value="UniProtKB-KW"/>
</dbReference>
<evidence type="ECO:0000256" key="4">
    <source>
        <dbReference type="HAMAP-Rule" id="MF_01369"/>
    </source>
</evidence>